<accession>A0AAD7ULL3</accession>
<reference evidence="1" key="1">
    <citation type="submission" date="2023-01" db="EMBL/GenBank/DDBJ databases">
        <title>Metagenome sequencing of chrysophaentin producing Chrysophaeum taylorii.</title>
        <authorList>
            <person name="Davison J."/>
            <person name="Bewley C."/>
        </authorList>
    </citation>
    <scope>NUCLEOTIDE SEQUENCE</scope>
    <source>
        <strain evidence="1">NIES-1699</strain>
    </source>
</reference>
<name>A0AAD7ULL3_9STRA</name>
<dbReference type="AlphaFoldDB" id="A0AAD7ULL3"/>
<dbReference type="EMBL" id="JAQMWT010000081">
    <property type="protein sequence ID" value="KAJ8611182.1"/>
    <property type="molecule type" value="Genomic_DNA"/>
</dbReference>
<organism evidence="1 2">
    <name type="scientific">Chrysophaeum taylorii</name>
    <dbReference type="NCBI Taxonomy" id="2483200"/>
    <lineage>
        <taxon>Eukaryota</taxon>
        <taxon>Sar</taxon>
        <taxon>Stramenopiles</taxon>
        <taxon>Ochrophyta</taxon>
        <taxon>Pelagophyceae</taxon>
        <taxon>Pelagomonadales</taxon>
        <taxon>Pelagomonadaceae</taxon>
        <taxon>Chrysophaeum</taxon>
    </lineage>
</organism>
<sequence>METLIQDLSRRLRRLEEDEDFVVGANGARIEPNAANFDDLQALKAENETLRRDFAKREKDLEAQLAKERYRIKHLVRALDDLDAKLNLAN</sequence>
<evidence type="ECO:0000313" key="2">
    <source>
        <dbReference type="Proteomes" id="UP001230188"/>
    </source>
</evidence>
<comment type="caution">
    <text evidence="1">The sequence shown here is derived from an EMBL/GenBank/DDBJ whole genome shotgun (WGS) entry which is preliminary data.</text>
</comment>
<proteinExistence type="predicted"/>
<evidence type="ECO:0000313" key="1">
    <source>
        <dbReference type="EMBL" id="KAJ8611182.1"/>
    </source>
</evidence>
<dbReference type="Proteomes" id="UP001230188">
    <property type="component" value="Unassembled WGS sequence"/>
</dbReference>
<protein>
    <submittedName>
        <fullName evidence="1">Uncharacterized protein</fullName>
    </submittedName>
</protein>
<keyword evidence="2" id="KW-1185">Reference proteome</keyword>
<gene>
    <name evidence="1" type="ORF">CTAYLR_003566</name>
</gene>